<evidence type="ECO:0000256" key="5">
    <source>
        <dbReference type="ARBA" id="ARBA00022630"/>
    </source>
</evidence>
<dbReference type="NCBIfam" id="NF003610">
    <property type="entry name" value="PRK05257.3-1"/>
    <property type="match status" value="1"/>
</dbReference>
<comment type="caution">
    <text evidence="10">The sequence shown here is derived from an EMBL/GenBank/DDBJ whole genome shotgun (WGS) entry which is preliminary data.</text>
</comment>
<sequence>MSNRQNTTDVILIGAGIMSATLGTLLKELAPDWKIKVFEKLSDAGEESSNEWNNAGTGHAALCELNYTVEKPDGSLDISKAIKVNEQFQLSRQFWSYLVSSNLISNPEDFIMPLPHMSYVRGEENVKFLKKRHEALSNNPLFKGMEFSEDLETLKEWLPLMMKGRNVKEPIAATKIDSGTDVNFGSLTRMLFDHLKRNNVDINYRHNVNTIKRTSDGQWELKVKNLSTGTVESHKAKFVFIGAGGGSLHLLQKTGIPESKHIGGFPVSGLFMVCKNPEVVEQHHAKVYGKASVGAPPMSVPHLDTRYIDNKKSLLFGPFAGFSPKFLKMGSNMDLITSVKPSNVFTMLAAGAKEMSLTKYLIQQLMLSKEQRMEELRDFVPEAKSEDWDMVVAGQRVQVIKDTEAGGKGTLQFGTEVVTAADGSIAALLGASPGASTAVHVMLEILNRCFPQQIKEWEPKIKEMVPSYGVSLVENPDLLDEVHASTAQALGLVTEQPVEDEVMNTEQEATQEEGSVDVETGDTEADDTLGVDREVPNVDANLVVEDDPKKEE</sequence>
<evidence type="ECO:0000256" key="6">
    <source>
        <dbReference type="ARBA" id="ARBA00022827"/>
    </source>
</evidence>
<comment type="catalytic activity">
    <reaction evidence="1 8">
        <text>(S)-malate + a quinone = a quinol + oxaloacetate</text>
        <dbReference type="Rhea" id="RHEA:46012"/>
        <dbReference type="ChEBI" id="CHEBI:15589"/>
        <dbReference type="ChEBI" id="CHEBI:16452"/>
        <dbReference type="ChEBI" id="CHEBI:24646"/>
        <dbReference type="ChEBI" id="CHEBI:132124"/>
        <dbReference type="EC" id="1.1.5.4"/>
    </reaction>
</comment>
<protein>
    <recommendedName>
        <fullName evidence="8">Probable malate:quinone oxidoreductase</fullName>
        <ecNumber evidence="8">1.1.5.4</ecNumber>
    </recommendedName>
    <alternativeName>
        <fullName evidence="8">MQO</fullName>
    </alternativeName>
    <alternativeName>
        <fullName evidence="8">Malate dehydrogenase [quinone]</fullName>
    </alternativeName>
</protein>
<dbReference type="NCBIfam" id="TIGR01320">
    <property type="entry name" value="mal_quin_oxido"/>
    <property type="match status" value="1"/>
</dbReference>
<dbReference type="InterPro" id="IPR036188">
    <property type="entry name" value="FAD/NAD-bd_sf"/>
</dbReference>
<name>A0ABT8JNT9_9BACL</name>
<dbReference type="Pfam" id="PF06039">
    <property type="entry name" value="Mqo"/>
    <property type="match status" value="1"/>
</dbReference>
<comment type="cofactor">
    <cofactor evidence="2 8">
        <name>FAD</name>
        <dbReference type="ChEBI" id="CHEBI:57692"/>
    </cofactor>
</comment>
<dbReference type="NCBIfam" id="NF003611">
    <property type="entry name" value="PRK05257.3-2"/>
    <property type="match status" value="1"/>
</dbReference>
<dbReference type="NCBIfam" id="NF003608">
    <property type="entry name" value="PRK05257.2-4"/>
    <property type="match status" value="1"/>
</dbReference>
<dbReference type="NCBIfam" id="NF003604">
    <property type="entry name" value="PRK05257.1-3"/>
    <property type="match status" value="1"/>
</dbReference>
<evidence type="ECO:0000256" key="4">
    <source>
        <dbReference type="ARBA" id="ARBA00022532"/>
    </source>
</evidence>
<evidence type="ECO:0000256" key="2">
    <source>
        <dbReference type="ARBA" id="ARBA00001974"/>
    </source>
</evidence>
<evidence type="ECO:0000313" key="10">
    <source>
        <dbReference type="EMBL" id="MDN4606739.1"/>
    </source>
</evidence>
<evidence type="ECO:0000256" key="8">
    <source>
        <dbReference type="HAMAP-Rule" id="MF_00212"/>
    </source>
</evidence>
<feature type="region of interest" description="Disordered" evidence="9">
    <location>
        <begin position="503"/>
        <end position="552"/>
    </location>
</feature>
<evidence type="ECO:0000256" key="9">
    <source>
        <dbReference type="SAM" id="MobiDB-lite"/>
    </source>
</evidence>
<keyword evidence="6 8" id="KW-0274">FAD</keyword>
<dbReference type="RefSeq" id="WP_301242261.1">
    <property type="nucleotide sequence ID" value="NZ_JAROCC010000002.1"/>
</dbReference>
<dbReference type="InterPro" id="IPR006231">
    <property type="entry name" value="MQO"/>
</dbReference>
<reference evidence="10" key="1">
    <citation type="submission" date="2023-03" db="EMBL/GenBank/DDBJ databases">
        <title>MT1 and MT2 Draft Genomes of Novel Species.</title>
        <authorList>
            <person name="Venkateswaran K."/>
        </authorList>
    </citation>
    <scope>NUCLEOTIDE SEQUENCE</scope>
    <source>
        <strain evidence="10">F6_3S_P_2</strain>
    </source>
</reference>
<dbReference type="NCBIfam" id="NF003606">
    <property type="entry name" value="PRK05257.2-1"/>
    <property type="match status" value="1"/>
</dbReference>
<evidence type="ECO:0000313" key="11">
    <source>
        <dbReference type="Proteomes" id="UP001175097"/>
    </source>
</evidence>
<comment type="pathway">
    <text evidence="3 8">Carbohydrate metabolism; tricarboxylic acid cycle; oxaloacetate from (S)-malate (quinone route): step 1/1.</text>
</comment>
<feature type="compositionally biased region" description="Acidic residues" evidence="9">
    <location>
        <begin position="503"/>
        <end position="529"/>
    </location>
</feature>
<comment type="similarity">
    <text evidence="8">Belongs to the MQO family.</text>
</comment>
<dbReference type="PANTHER" id="PTHR43104:SF2">
    <property type="entry name" value="L-2-HYDROXYGLUTARATE DEHYDROGENASE, MITOCHONDRIAL"/>
    <property type="match status" value="1"/>
</dbReference>
<keyword evidence="4 8" id="KW-0816">Tricarboxylic acid cycle</keyword>
<dbReference type="SUPFAM" id="SSF51905">
    <property type="entry name" value="FAD/NAD(P)-binding domain"/>
    <property type="match status" value="1"/>
</dbReference>
<gene>
    <name evidence="8" type="primary">mqo</name>
    <name evidence="10" type="ORF">P5G49_04520</name>
</gene>
<dbReference type="PANTHER" id="PTHR43104">
    <property type="entry name" value="L-2-HYDROXYGLUTARATE DEHYDROGENASE, MITOCHONDRIAL"/>
    <property type="match status" value="1"/>
</dbReference>
<dbReference type="NCBIfam" id="NF003603">
    <property type="entry name" value="PRK05257.1-1"/>
    <property type="match status" value="1"/>
</dbReference>
<dbReference type="Proteomes" id="UP001175097">
    <property type="component" value="Unassembled WGS sequence"/>
</dbReference>
<keyword evidence="5 8" id="KW-0285">Flavoprotein</keyword>
<keyword evidence="11" id="KW-1185">Reference proteome</keyword>
<dbReference type="EMBL" id="JAROCC010000002">
    <property type="protein sequence ID" value="MDN4606739.1"/>
    <property type="molecule type" value="Genomic_DNA"/>
</dbReference>
<proteinExistence type="inferred from homology"/>
<evidence type="ECO:0000256" key="7">
    <source>
        <dbReference type="ARBA" id="ARBA00023002"/>
    </source>
</evidence>
<organism evidence="10 11">
    <name type="scientific">Sporosarcina highlanderae</name>
    <dbReference type="NCBI Taxonomy" id="3035916"/>
    <lineage>
        <taxon>Bacteria</taxon>
        <taxon>Bacillati</taxon>
        <taxon>Bacillota</taxon>
        <taxon>Bacilli</taxon>
        <taxon>Bacillales</taxon>
        <taxon>Caryophanaceae</taxon>
        <taxon>Sporosarcina</taxon>
    </lineage>
</organism>
<dbReference type="NCBIfam" id="NF009875">
    <property type="entry name" value="PRK13339.1"/>
    <property type="match status" value="1"/>
</dbReference>
<dbReference type="HAMAP" id="MF_00212">
    <property type="entry name" value="MQO"/>
    <property type="match status" value="1"/>
</dbReference>
<dbReference type="EC" id="1.1.5.4" evidence="8"/>
<accession>A0ABT8JNT9</accession>
<evidence type="ECO:0000256" key="3">
    <source>
        <dbReference type="ARBA" id="ARBA00005012"/>
    </source>
</evidence>
<keyword evidence="7 8" id="KW-0560">Oxidoreductase</keyword>
<dbReference type="GO" id="GO:0008924">
    <property type="term" value="F:L-malate dehydrogenase (quinone) activity"/>
    <property type="evidence" value="ECO:0007669"/>
    <property type="project" value="UniProtKB-EC"/>
</dbReference>
<evidence type="ECO:0000256" key="1">
    <source>
        <dbReference type="ARBA" id="ARBA00001139"/>
    </source>
</evidence>
<dbReference type="NCBIfam" id="NF003605">
    <property type="entry name" value="PRK05257.1-4"/>
    <property type="match status" value="1"/>
</dbReference>